<dbReference type="AlphaFoldDB" id="A0A6A3DUG6"/>
<dbReference type="EMBL" id="QXGF01002683">
    <property type="protein sequence ID" value="KAE8923776.1"/>
    <property type="molecule type" value="Genomic_DNA"/>
</dbReference>
<gene>
    <name evidence="4" type="ORF">PF001_g24463</name>
    <name evidence="3" type="ORF">PF006_g24486</name>
    <name evidence="5" type="ORF">PF008_g24645</name>
    <name evidence="1" type="ORF">PF009_g25976</name>
    <name evidence="2" type="ORF">PF010_g24323</name>
</gene>
<evidence type="ECO:0000313" key="7">
    <source>
        <dbReference type="Proteomes" id="UP000437068"/>
    </source>
</evidence>
<evidence type="ECO:0000313" key="4">
    <source>
        <dbReference type="EMBL" id="KAE9279946.1"/>
    </source>
</evidence>
<protein>
    <submittedName>
        <fullName evidence="1">Uncharacterized protein</fullName>
    </submittedName>
</protein>
<comment type="caution">
    <text evidence="1">The sequence shown here is derived from an EMBL/GenBank/DDBJ whole genome shotgun (WGS) entry which is preliminary data.</text>
</comment>
<evidence type="ECO:0000313" key="5">
    <source>
        <dbReference type="EMBL" id="KAE9294035.1"/>
    </source>
</evidence>
<dbReference type="Proteomes" id="UP000488956">
    <property type="component" value="Unassembled WGS sequence"/>
</dbReference>
<reference evidence="6 7" key="1">
    <citation type="submission" date="2018-08" db="EMBL/GenBank/DDBJ databases">
        <title>Genomic investigation of the strawberry pathogen Phytophthora fragariae indicates pathogenicity is determined by transcriptional variation in three key races.</title>
        <authorList>
            <person name="Adams T.M."/>
            <person name="Armitage A.D."/>
            <person name="Sobczyk M.K."/>
            <person name="Bates H.J."/>
            <person name="Dunwell J.M."/>
            <person name="Nellist C.F."/>
            <person name="Harrison R.J."/>
        </authorList>
    </citation>
    <scope>NUCLEOTIDE SEQUENCE [LARGE SCALE GENOMIC DNA]</scope>
    <source>
        <strain evidence="4 7">A4</strain>
        <strain evidence="3 8">NOV-5</strain>
        <strain evidence="5 9">NOV-77</strain>
        <strain evidence="1 6">NOV-9</strain>
        <strain evidence="2 10">ONT-3</strain>
    </source>
</reference>
<evidence type="ECO:0000313" key="10">
    <source>
        <dbReference type="Proteomes" id="UP000488956"/>
    </source>
</evidence>
<organism evidence="1 6">
    <name type="scientific">Phytophthora fragariae</name>
    <dbReference type="NCBI Taxonomy" id="53985"/>
    <lineage>
        <taxon>Eukaryota</taxon>
        <taxon>Sar</taxon>
        <taxon>Stramenopiles</taxon>
        <taxon>Oomycota</taxon>
        <taxon>Peronosporomycetes</taxon>
        <taxon>Peronosporales</taxon>
        <taxon>Peronosporaceae</taxon>
        <taxon>Phytophthora</taxon>
    </lineage>
</organism>
<evidence type="ECO:0000313" key="8">
    <source>
        <dbReference type="Proteomes" id="UP000440732"/>
    </source>
</evidence>
<accession>A0A6A3DUG6</accession>
<dbReference type="Proteomes" id="UP000437068">
    <property type="component" value="Unassembled WGS sequence"/>
</dbReference>
<dbReference type="EMBL" id="QXFY01002667">
    <property type="protein sequence ID" value="KAE9294035.1"/>
    <property type="molecule type" value="Genomic_DNA"/>
</dbReference>
<dbReference type="Proteomes" id="UP000429523">
    <property type="component" value="Unassembled WGS sequence"/>
</dbReference>
<evidence type="ECO:0000313" key="1">
    <source>
        <dbReference type="EMBL" id="KAE8923776.1"/>
    </source>
</evidence>
<dbReference type="Proteomes" id="UP000440732">
    <property type="component" value="Unassembled WGS sequence"/>
</dbReference>
<evidence type="ECO:0000313" key="6">
    <source>
        <dbReference type="Proteomes" id="UP000429523"/>
    </source>
</evidence>
<dbReference type="Proteomes" id="UP000486351">
    <property type="component" value="Unassembled WGS sequence"/>
</dbReference>
<evidence type="ECO:0000313" key="3">
    <source>
        <dbReference type="EMBL" id="KAE9093235.1"/>
    </source>
</evidence>
<proteinExistence type="predicted"/>
<dbReference type="EMBL" id="QXGE01002689">
    <property type="protein sequence ID" value="KAE9279946.1"/>
    <property type="molecule type" value="Genomic_DNA"/>
</dbReference>
<evidence type="ECO:0000313" key="2">
    <source>
        <dbReference type="EMBL" id="KAE9075373.1"/>
    </source>
</evidence>
<dbReference type="EMBL" id="QXGA01002706">
    <property type="protein sequence ID" value="KAE9093235.1"/>
    <property type="molecule type" value="Genomic_DNA"/>
</dbReference>
<evidence type="ECO:0000313" key="9">
    <source>
        <dbReference type="Proteomes" id="UP000486351"/>
    </source>
</evidence>
<name>A0A6A3DUG6_9STRA</name>
<sequence>MKKTMENVDMGLAMLKLGDIAVTQKNHAQNTMLVKIMVSMKNRK</sequence>
<dbReference type="EMBL" id="QXFX01002606">
    <property type="protein sequence ID" value="KAE9075373.1"/>
    <property type="molecule type" value="Genomic_DNA"/>
</dbReference>